<organism evidence="9">
    <name type="scientific">freshwater metagenome</name>
    <dbReference type="NCBI Taxonomy" id="449393"/>
    <lineage>
        <taxon>unclassified sequences</taxon>
        <taxon>metagenomes</taxon>
        <taxon>ecological metagenomes</taxon>
    </lineage>
</organism>
<reference evidence="9" key="1">
    <citation type="submission" date="2020-05" db="EMBL/GenBank/DDBJ databases">
        <authorList>
            <person name="Chiriac C."/>
            <person name="Salcher M."/>
            <person name="Ghai R."/>
            <person name="Kavagutti S V."/>
        </authorList>
    </citation>
    <scope>NUCLEOTIDE SEQUENCE</scope>
</reference>
<dbReference type="PANTHER" id="PTHR30574:SF1">
    <property type="entry name" value="SULPHUR TRANSPORT DOMAIN-CONTAINING PROTEIN"/>
    <property type="match status" value="1"/>
</dbReference>
<evidence type="ECO:0000256" key="8">
    <source>
        <dbReference type="SAM" id="Phobius"/>
    </source>
</evidence>
<sequence>MSKAAASCAVDPAVSKATGQSKELGLAIAAPVWTRGDTIRTAVAALIIVALLVTANIIGNIPEFGTNASTSLLIGTALGIAFERGRFCFFCIFRDGLQRRYNSGLLAIFTAIAVGAIGYTVLYGLFLPVPGDGAIPSAAHIGPVSWALVLGATAFGIGMPLAGACISGQFYRLSQGYFRAIPGLIGVIIGFILSFNSWNFLYENSIKNAPRLWLPDAIGYTGSLTLTLVVLAGLSYWAIKTSNHKELFKPNNGTYEWADVRHNLIKRRWSPIATGAIIGVIGVFAYLRMEPLGTTRQLNTIAQSVSAKFDLAPELVGLEGLSGCIGAAVETITNNGWLVLGLFIAALAASISGNRFKPEWPTLKGTASSLVGGVLLGWGSFTSLGCTIGNLVSGTQAFAVSGWVFFLFAFLGTWLGLKLKLDKIANG</sequence>
<feature type="transmembrane region" description="Helical" evidence="8">
    <location>
        <begin position="105"/>
        <end position="126"/>
    </location>
</feature>
<evidence type="ECO:0000313" key="9">
    <source>
        <dbReference type="EMBL" id="CAB4624421.1"/>
    </source>
</evidence>
<keyword evidence="2" id="KW-0813">Transport</keyword>
<feature type="transmembrane region" description="Helical" evidence="8">
    <location>
        <begin position="146"/>
        <end position="166"/>
    </location>
</feature>
<feature type="transmembrane region" description="Helical" evidence="8">
    <location>
        <begin position="337"/>
        <end position="356"/>
    </location>
</feature>
<keyword evidence="7 8" id="KW-0472">Membrane</keyword>
<feature type="transmembrane region" description="Helical" evidence="8">
    <location>
        <begin position="269"/>
        <end position="287"/>
    </location>
</feature>
<evidence type="ECO:0000256" key="5">
    <source>
        <dbReference type="ARBA" id="ARBA00022692"/>
    </source>
</evidence>
<evidence type="ECO:0000256" key="7">
    <source>
        <dbReference type="ARBA" id="ARBA00023136"/>
    </source>
</evidence>
<evidence type="ECO:0000256" key="2">
    <source>
        <dbReference type="ARBA" id="ARBA00022448"/>
    </source>
</evidence>
<keyword evidence="4" id="KW-0997">Cell inner membrane</keyword>
<dbReference type="PANTHER" id="PTHR30574">
    <property type="entry name" value="INNER MEMBRANE PROTEIN YEDE"/>
    <property type="match status" value="1"/>
</dbReference>
<dbReference type="Pfam" id="PF04143">
    <property type="entry name" value="Sulf_transp"/>
    <property type="match status" value="1"/>
</dbReference>
<comment type="subcellular location">
    <subcellularLocation>
        <location evidence="1">Cell inner membrane</location>
        <topology evidence="1">Multi-pass membrane protein</topology>
    </subcellularLocation>
</comment>
<feature type="transmembrane region" description="Helical" evidence="8">
    <location>
        <begin position="42"/>
        <end position="61"/>
    </location>
</feature>
<feature type="transmembrane region" description="Helical" evidence="8">
    <location>
        <begin position="368"/>
        <end position="392"/>
    </location>
</feature>
<dbReference type="AlphaFoldDB" id="A0A6J6IIT8"/>
<accession>A0A6J6IIT8</accession>
<evidence type="ECO:0000256" key="6">
    <source>
        <dbReference type="ARBA" id="ARBA00022989"/>
    </source>
</evidence>
<dbReference type="InterPro" id="IPR007272">
    <property type="entry name" value="Sulf_transp_TsuA/YedE"/>
</dbReference>
<protein>
    <submittedName>
        <fullName evidence="9">Unannotated protein</fullName>
    </submittedName>
</protein>
<evidence type="ECO:0000256" key="4">
    <source>
        <dbReference type="ARBA" id="ARBA00022519"/>
    </source>
</evidence>
<feature type="transmembrane region" description="Helical" evidence="8">
    <location>
        <begin position="218"/>
        <end position="239"/>
    </location>
</feature>
<dbReference type="EMBL" id="CAEZVD010000087">
    <property type="protein sequence ID" value="CAB4624421.1"/>
    <property type="molecule type" value="Genomic_DNA"/>
</dbReference>
<evidence type="ECO:0000256" key="1">
    <source>
        <dbReference type="ARBA" id="ARBA00004429"/>
    </source>
</evidence>
<keyword evidence="5 8" id="KW-0812">Transmembrane</keyword>
<feature type="transmembrane region" description="Helical" evidence="8">
    <location>
        <begin position="398"/>
        <end position="417"/>
    </location>
</feature>
<feature type="transmembrane region" description="Helical" evidence="8">
    <location>
        <begin position="178"/>
        <end position="198"/>
    </location>
</feature>
<keyword evidence="6 8" id="KW-1133">Transmembrane helix</keyword>
<gene>
    <name evidence="9" type="ORF">UFOPK1909_00793</name>
</gene>
<proteinExistence type="predicted"/>
<name>A0A6J6IIT8_9ZZZZ</name>
<dbReference type="GO" id="GO:0005886">
    <property type="term" value="C:plasma membrane"/>
    <property type="evidence" value="ECO:0007669"/>
    <property type="project" value="UniProtKB-SubCell"/>
</dbReference>
<keyword evidence="3" id="KW-1003">Cell membrane</keyword>
<evidence type="ECO:0000256" key="3">
    <source>
        <dbReference type="ARBA" id="ARBA00022475"/>
    </source>
</evidence>